<evidence type="ECO:0000256" key="6">
    <source>
        <dbReference type="PIRNR" id="PIRNR000071"/>
    </source>
</evidence>
<feature type="binding site" evidence="7">
    <location>
        <position position="6"/>
    </location>
    <ligand>
        <name>Fe cation</name>
        <dbReference type="ChEBI" id="CHEBI:24875"/>
    </ligand>
</feature>
<proteinExistence type="inferred from homology"/>
<reference evidence="9 10" key="2">
    <citation type="submission" date="2024-06" db="EMBL/GenBank/DDBJ databases">
        <title>Caproicibacterium argilliputei sp. nov, a novel caproic acid producing anaerobic bacterium isolated from pit mud.</title>
        <authorList>
            <person name="Xia S."/>
        </authorList>
    </citation>
    <scope>NUCLEOTIDE SEQUENCE [LARGE SCALE GENOMIC DNA]</scope>
    <source>
        <strain evidence="9 10">ZCY20-5</strain>
    </source>
</reference>
<dbReference type="GO" id="GO:0005506">
    <property type="term" value="F:iron ion binding"/>
    <property type="evidence" value="ECO:0007669"/>
    <property type="project" value="InterPro"/>
</dbReference>
<dbReference type="Proteomes" id="UP001300604">
    <property type="component" value="Chromosome"/>
</dbReference>
<dbReference type="PROSITE" id="PS50903">
    <property type="entry name" value="RUBREDOXIN_LIKE"/>
    <property type="match status" value="1"/>
</dbReference>
<evidence type="ECO:0000256" key="1">
    <source>
        <dbReference type="ARBA" id="ARBA00005337"/>
    </source>
</evidence>
<dbReference type="PIRSF" id="PIRSF000071">
    <property type="entry name" value="Rubredoxin"/>
    <property type="match status" value="1"/>
</dbReference>
<dbReference type="InterPro" id="IPR050526">
    <property type="entry name" value="Rubredoxin_ET"/>
</dbReference>
<dbReference type="PANTHER" id="PTHR47627">
    <property type="entry name" value="RUBREDOXIN"/>
    <property type="match status" value="1"/>
</dbReference>
<dbReference type="Pfam" id="PF00301">
    <property type="entry name" value="Rubredoxin"/>
    <property type="match status" value="1"/>
</dbReference>
<dbReference type="CDD" id="cd00730">
    <property type="entry name" value="rubredoxin"/>
    <property type="match status" value="1"/>
</dbReference>
<dbReference type="EMBL" id="CP135996">
    <property type="protein sequence ID" value="WOC33095.1"/>
    <property type="molecule type" value="Genomic_DNA"/>
</dbReference>
<sequence>MKKYVCQVCGYVYDPEVGDPDNGIAPGTAFEDLPEDWACPLCGVDKSQFEPEA</sequence>
<evidence type="ECO:0000256" key="4">
    <source>
        <dbReference type="ARBA" id="ARBA00022982"/>
    </source>
</evidence>
<dbReference type="SUPFAM" id="SSF57802">
    <property type="entry name" value="Rubredoxin-like"/>
    <property type="match status" value="1"/>
</dbReference>
<protein>
    <recommendedName>
        <fullName evidence="6">Rubredoxin</fullName>
    </recommendedName>
</protein>
<dbReference type="GO" id="GO:0009055">
    <property type="term" value="F:electron transfer activity"/>
    <property type="evidence" value="ECO:0007669"/>
    <property type="project" value="InterPro"/>
</dbReference>
<evidence type="ECO:0000256" key="7">
    <source>
        <dbReference type="PIRSR" id="PIRSR000071-1"/>
    </source>
</evidence>
<feature type="domain" description="Rubredoxin-like" evidence="8">
    <location>
        <begin position="1"/>
        <end position="52"/>
    </location>
</feature>
<organism evidence="9 10">
    <name type="scientific">Caproicibacterium argilliputei</name>
    <dbReference type="NCBI Taxonomy" id="3030016"/>
    <lineage>
        <taxon>Bacteria</taxon>
        <taxon>Bacillati</taxon>
        <taxon>Bacillota</taxon>
        <taxon>Clostridia</taxon>
        <taxon>Eubacteriales</taxon>
        <taxon>Oscillospiraceae</taxon>
        <taxon>Caproicibacterium</taxon>
    </lineage>
</organism>
<evidence type="ECO:0000259" key="8">
    <source>
        <dbReference type="PROSITE" id="PS50903"/>
    </source>
</evidence>
<dbReference type="PRINTS" id="PR00163">
    <property type="entry name" value="RUBREDOXIN"/>
</dbReference>
<keyword evidence="10" id="KW-1185">Reference proteome</keyword>
<evidence type="ECO:0000256" key="2">
    <source>
        <dbReference type="ARBA" id="ARBA00022448"/>
    </source>
</evidence>
<dbReference type="InterPro" id="IPR024935">
    <property type="entry name" value="Rubredoxin_dom"/>
</dbReference>
<feature type="binding site" evidence="7">
    <location>
        <position position="39"/>
    </location>
    <ligand>
        <name>Fe cation</name>
        <dbReference type="ChEBI" id="CHEBI:24875"/>
    </ligand>
</feature>
<dbReference type="NCBIfam" id="NF045768">
    <property type="entry name" value="RubredRD"/>
    <property type="match status" value="1"/>
</dbReference>
<evidence type="ECO:0000313" key="10">
    <source>
        <dbReference type="Proteomes" id="UP001300604"/>
    </source>
</evidence>
<dbReference type="AlphaFoldDB" id="A0AA97D9I7"/>
<dbReference type="GO" id="GO:0043448">
    <property type="term" value="P:alkane catabolic process"/>
    <property type="evidence" value="ECO:0007669"/>
    <property type="project" value="TreeGrafter"/>
</dbReference>
<keyword evidence="2 6" id="KW-0813">Transport</keyword>
<dbReference type="InterPro" id="IPR024922">
    <property type="entry name" value="Rubredoxin"/>
</dbReference>
<evidence type="ECO:0000256" key="3">
    <source>
        <dbReference type="ARBA" id="ARBA00022723"/>
    </source>
</evidence>
<dbReference type="InterPro" id="IPR018527">
    <property type="entry name" value="Rubredoxin_Fe_BS"/>
</dbReference>
<keyword evidence="4 6" id="KW-0249">Electron transport</keyword>
<feature type="binding site" evidence="7">
    <location>
        <position position="9"/>
    </location>
    <ligand>
        <name>Fe cation</name>
        <dbReference type="ChEBI" id="CHEBI:24875"/>
    </ligand>
</feature>
<evidence type="ECO:0000256" key="5">
    <source>
        <dbReference type="ARBA" id="ARBA00023004"/>
    </source>
</evidence>
<comment type="similarity">
    <text evidence="1 6">Belongs to the rubredoxin family.</text>
</comment>
<dbReference type="FunFam" id="2.20.28.10:FF:000001">
    <property type="entry name" value="Rubredoxin"/>
    <property type="match status" value="1"/>
</dbReference>
<dbReference type="InterPro" id="IPR024934">
    <property type="entry name" value="Rubredoxin-like_dom"/>
</dbReference>
<comment type="cofactor">
    <cofactor evidence="6 7">
        <name>Fe(3+)</name>
        <dbReference type="ChEBI" id="CHEBI:29034"/>
    </cofactor>
    <text evidence="6 7">Binds 1 Fe(3+) ion per subunit.</text>
</comment>
<dbReference type="PANTHER" id="PTHR47627:SF1">
    <property type="entry name" value="RUBREDOXIN-1-RELATED"/>
    <property type="match status" value="1"/>
</dbReference>
<reference evidence="10" key="1">
    <citation type="submission" date="2024-06" db="EMBL/GenBank/DDBJ databases">
        <title>Caproicibacterium argilliputei sp. nov, a novel caproic acid producing anaerobic bacterium isolated from pit mud.</title>
        <authorList>
            <person name="Zeng C."/>
        </authorList>
    </citation>
    <scope>NUCLEOTIDE SEQUENCE [LARGE SCALE GENOMIC DNA]</scope>
    <source>
        <strain evidence="10">ZCY20-5</strain>
    </source>
</reference>
<dbReference type="KEGG" id="carl:PXC00_04235"/>
<dbReference type="PROSITE" id="PS00202">
    <property type="entry name" value="RUBREDOXIN"/>
    <property type="match status" value="1"/>
</dbReference>
<feature type="binding site" evidence="7">
    <location>
        <position position="42"/>
    </location>
    <ligand>
        <name>Fe cation</name>
        <dbReference type="ChEBI" id="CHEBI:24875"/>
    </ligand>
</feature>
<dbReference type="Gene3D" id="2.20.28.10">
    <property type="match status" value="1"/>
</dbReference>
<dbReference type="RefSeq" id="WP_275844318.1">
    <property type="nucleotide sequence ID" value="NZ_CP135996.1"/>
</dbReference>
<keyword evidence="5 6" id="KW-0408">Iron</keyword>
<evidence type="ECO:0000313" key="9">
    <source>
        <dbReference type="EMBL" id="WOC33095.1"/>
    </source>
</evidence>
<accession>A0AA97D9I7</accession>
<keyword evidence="3 6" id="KW-0479">Metal-binding</keyword>
<gene>
    <name evidence="9" type="ORF">PXC00_04235</name>
</gene>
<name>A0AA97D9I7_9FIRM</name>
<reference evidence="10" key="3">
    <citation type="submission" date="2024-06" db="EMBL/GenBank/DDBJ databases">
        <authorList>
            <person name="Zeng C."/>
        </authorList>
    </citation>
    <scope>NUCLEOTIDE SEQUENCE [LARGE SCALE GENOMIC DNA]</scope>
    <source>
        <strain evidence="10">ZCY20-5</strain>
    </source>
</reference>